<reference evidence="2" key="1">
    <citation type="submission" date="2020-01" db="EMBL/GenBank/DDBJ databases">
        <title>Draft genome sequence of the Termite Coptotermes fromosanus.</title>
        <authorList>
            <person name="Itakura S."/>
            <person name="Yosikawa Y."/>
            <person name="Umezawa K."/>
        </authorList>
    </citation>
    <scope>NUCLEOTIDE SEQUENCE [LARGE SCALE GENOMIC DNA]</scope>
</reference>
<name>A0A6L2QCB8_COPFO</name>
<dbReference type="SUPFAM" id="SSF57302">
    <property type="entry name" value="Snake toxin-like"/>
    <property type="match status" value="1"/>
</dbReference>
<accession>A0A6L2QCB8</accession>
<organism evidence="1 2">
    <name type="scientific">Coptotermes formosanus</name>
    <name type="common">Formosan subterranean termite</name>
    <dbReference type="NCBI Taxonomy" id="36987"/>
    <lineage>
        <taxon>Eukaryota</taxon>
        <taxon>Metazoa</taxon>
        <taxon>Ecdysozoa</taxon>
        <taxon>Arthropoda</taxon>
        <taxon>Hexapoda</taxon>
        <taxon>Insecta</taxon>
        <taxon>Pterygota</taxon>
        <taxon>Neoptera</taxon>
        <taxon>Polyneoptera</taxon>
        <taxon>Dictyoptera</taxon>
        <taxon>Blattodea</taxon>
        <taxon>Blattoidea</taxon>
        <taxon>Termitoidae</taxon>
        <taxon>Rhinotermitidae</taxon>
        <taxon>Coptotermes</taxon>
    </lineage>
</organism>
<keyword evidence="2" id="KW-1185">Reference proteome</keyword>
<proteinExistence type="predicted"/>
<feature type="non-terminal residue" evidence="1">
    <location>
        <position position="1"/>
    </location>
</feature>
<evidence type="ECO:0000313" key="1">
    <source>
        <dbReference type="EMBL" id="GFG39597.1"/>
    </source>
</evidence>
<dbReference type="OrthoDB" id="8177818at2759"/>
<dbReference type="Proteomes" id="UP000502823">
    <property type="component" value="Unassembled WGS sequence"/>
</dbReference>
<dbReference type="EMBL" id="BLKM01000909">
    <property type="protein sequence ID" value="GFG39597.1"/>
    <property type="molecule type" value="Genomic_DNA"/>
</dbReference>
<comment type="caution">
    <text evidence="1">The sequence shown here is derived from an EMBL/GenBank/DDBJ whole genome shotgun (WGS) entry which is preliminary data.</text>
</comment>
<sequence>AGEANLTCYQCTRYKNEECGNESLLPCSPNKDRCVTHISNDAQNGFSLKRECGLGPCRFEDPSATRSLGMDGCDRSKDEYFCIFCCTESGCNKAGAGTVWPSVSLLTAMAVLVLSVSTCGSLQHVKRQMTK</sequence>
<protein>
    <recommendedName>
        <fullName evidence="3">Protein sleepless</fullName>
    </recommendedName>
</protein>
<dbReference type="InterPro" id="IPR045860">
    <property type="entry name" value="Snake_toxin-like_sf"/>
</dbReference>
<dbReference type="InParanoid" id="A0A6L2QCB8"/>
<evidence type="ECO:0000313" key="2">
    <source>
        <dbReference type="Proteomes" id="UP000502823"/>
    </source>
</evidence>
<evidence type="ECO:0008006" key="3">
    <source>
        <dbReference type="Google" id="ProtNLM"/>
    </source>
</evidence>
<dbReference type="CDD" id="cd00117">
    <property type="entry name" value="TFP"/>
    <property type="match status" value="1"/>
</dbReference>
<dbReference type="AlphaFoldDB" id="A0A6L2QCB8"/>
<gene>
    <name evidence="1" type="ORF">Cfor_03367</name>
</gene>